<keyword evidence="4" id="KW-1185">Reference proteome</keyword>
<accession>A0ABW7Z4T4</accession>
<dbReference type="Gene3D" id="3.40.50.150">
    <property type="entry name" value="Vaccinia Virus protein VP39"/>
    <property type="match status" value="1"/>
</dbReference>
<sequence length="286" mass="32370">MPGISTAGLSGIEETSFVTLHARAVDANADRPILGDPYAQKIAQAFDYDWRRIQPSPKLEQKERLNVTIRAIHFDRWVRRFLTRHPSAIVLDLGCGLDSRGYRIGPPPESDWYDVDLPTMIALRAQVYQQTANIHMLPTSLNNDGWLETLPSHRPVVAVMDGLYPWMTKPTFIQLLRRITTHFEAGEILLLGFSKLSSRMMRTVVPAIKTIGAPVNEGFDNPHEVERWNPRLKLAEQERFISSPEVAKMPRGEQIRCAIMRAIPGLARMDKGMLRYTFGHSSEAAT</sequence>
<evidence type="ECO:0000313" key="3">
    <source>
        <dbReference type="EMBL" id="MFI6502473.1"/>
    </source>
</evidence>
<keyword evidence="2" id="KW-0808">Transferase</keyword>
<dbReference type="GO" id="GO:0008168">
    <property type="term" value="F:methyltransferase activity"/>
    <property type="evidence" value="ECO:0007669"/>
    <property type="project" value="UniProtKB-KW"/>
</dbReference>
<gene>
    <name evidence="3" type="ORF">ACIBG2_34200</name>
</gene>
<organism evidence="3 4">
    <name type="scientific">Nonomuraea typhae</name>
    <dbReference type="NCBI Taxonomy" id="2603600"/>
    <lineage>
        <taxon>Bacteria</taxon>
        <taxon>Bacillati</taxon>
        <taxon>Actinomycetota</taxon>
        <taxon>Actinomycetes</taxon>
        <taxon>Streptosporangiales</taxon>
        <taxon>Streptosporangiaceae</taxon>
        <taxon>Nonomuraea</taxon>
    </lineage>
</organism>
<proteinExistence type="predicted"/>
<dbReference type="Pfam" id="PF04072">
    <property type="entry name" value="LCM"/>
    <property type="match status" value="1"/>
</dbReference>
<dbReference type="EMBL" id="JBITGY010000010">
    <property type="protein sequence ID" value="MFI6502473.1"/>
    <property type="molecule type" value="Genomic_DNA"/>
</dbReference>
<evidence type="ECO:0000313" key="4">
    <source>
        <dbReference type="Proteomes" id="UP001612741"/>
    </source>
</evidence>
<dbReference type="GO" id="GO:0032259">
    <property type="term" value="P:methylation"/>
    <property type="evidence" value="ECO:0007669"/>
    <property type="project" value="UniProtKB-KW"/>
</dbReference>
<reference evidence="3 4" key="1">
    <citation type="submission" date="2024-10" db="EMBL/GenBank/DDBJ databases">
        <title>The Natural Products Discovery Center: Release of the First 8490 Sequenced Strains for Exploring Actinobacteria Biosynthetic Diversity.</title>
        <authorList>
            <person name="Kalkreuter E."/>
            <person name="Kautsar S.A."/>
            <person name="Yang D."/>
            <person name="Bader C.D."/>
            <person name="Teijaro C.N."/>
            <person name="Fluegel L."/>
            <person name="Davis C.M."/>
            <person name="Simpson J.R."/>
            <person name="Lauterbach L."/>
            <person name="Steele A.D."/>
            <person name="Gui C."/>
            <person name="Meng S."/>
            <person name="Li G."/>
            <person name="Viehrig K."/>
            <person name="Ye F."/>
            <person name="Su P."/>
            <person name="Kiefer A.F."/>
            <person name="Nichols A."/>
            <person name="Cepeda A.J."/>
            <person name="Yan W."/>
            <person name="Fan B."/>
            <person name="Jiang Y."/>
            <person name="Adhikari A."/>
            <person name="Zheng C.-J."/>
            <person name="Schuster L."/>
            <person name="Cowan T.M."/>
            <person name="Smanski M.J."/>
            <person name="Chevrette M.G."/>
            <person name="De Carvalho L.P.S."/>
            <person name="Shen B."/>
        </authorList>
    </citation>
    <scope>NUCLEOTIDE SEQUENCE [LARGE SCALE GENOMIC DNA]</scope>
    <source>
        <strain evidence="3 4">NPDC050545</strain>
    </source>
</reference>
<evidence type="ECO:0000256" key="2">
    <source>
        <dbReference type="ARBA" id="ARBA00022679"/>
    </source>
</evidence>
<dbReference type="PANTHER" id="PTHR43619:SF2">
    <property type="entry name" value="S-ADENOSYL-L-METHIONINE-DEPENDENT METHYLTRANSFERASES SUPERFAMILY PROTEIN"/>
    <property type="match status" value="1"/>
</dbReference>
<dbReference type="PIRSF" id="PIRSF028177">
    <property type="entry name" value="Polyketide_synth_Omtfrase_TcmP"/>
    <property type="match status" value="1"/>
</dbReference>
<keyword evidence="1 3" id="KW-0489">Methyltransferase</keyword>
<protein>
    <submittedName>
        <fullName evidence="3">Class I SAM-dependent methyltransferase</fullName>
    </submittedName>
</protein>
<dbReference type="InterPro" id="IPR029063">
    <property type="entry name" value="SAM-dependent_MTases_sf"/>
</dbReference>
<comment type="caution">
    <text evidence="3">The sequence shown here is derived from an EMBL/GenBank/DDBJ whole genome shotgun (WGS) entry which is preliminary data.</text>
</comment>
<dbReference type="Proteomes" id="UP001612741">
    <property type="component" value="Unassembled WGS sequence"/>
</dbReference>
<evidence type="ECO:0000256" key="1">
    <source>
        <dbReference type="ARBA" id="ARBA00022603"/>
    </source>
</evidence>
<dbReference type="InterPro" id="IPR007213">
    <property type="entry name" value="Ppm1/Ppm2/Tcmp"/>
</dbReference>
<name>A0ABW7Z4T4_9ACTN</name>
<dbReference type="PANTHER" id="PTHR43619">
    <property type="entry name" value="S-ADENOSYL-L-METHIONINE-DEPENDENT METHYLTRANSFERASE YKTD-RELATED"/>
    <property type="match status" value="1"/>
</dbReference>
<dbReference type="RefSeq" id="WP_397087786.1">
    <property type="nucleotide sequence ID" value="NZ_JBITGY010000010.1"/>
</dbReference>
<dbReference type="SUPFAM" id="SSF53335">
    <property type="entry name" value="S-adenosyl-L-methionine-dependent methyltransferases"/>
    <property type="match status" value="1"/>
</dbReference>
<dbReference type="InterPro" id="IPR016874">
    <property type="entry name" value="TcmP-like"/>
</dbReference>